<evidence type="ECO:0000256" key="6">
    <source>
        <dbReference type="ARBA" id="ARBA00023136"/>
    </source>
</evidence>
<evidence type="ECO:0000313" key="10">
    <source>
        <dbReference type="Proteomes" id="UP000663880"/>
    </source>
</evidence>
<proteinExistence type="inferred from homology"/>
<protein>
    <recommendedName>
        <fullName evidence="11">Gustatory receptor</fullName>
    </recommendedName>
</protein>
<dbReference type="OrthoDB" id="5800391at2759"/>
<comment type="caution">
    <text evidence="9">The sequence shown here is derived from an EMBL/GenBank/DDBJ whole genome shotgun (WGS) entry which is preliminary data.</text>
</comment>
<evidence type="ECO:0000256" key="1">
    <source>
        <dbReference type="ARBA" id="ARBA00004651"/>
    </source>
</evidence>
<dbReference type="InterPro" id="IPR009318">
    <property type="entry name" value="Gustatory_rcpt"/>
</dbReference>
<feature type="transmembrane region" description="Helical" evidence="8">
    <location>
        <begin position="395"/>
        <end position="413"/>
    </location>
</feature>
<dbReference type="GO" id="GO:0033041">
    <property type="term" value="F:sweet taste receptor activity"/>
    <property type="evidence" value="ECO:0007669"/>
    <property type="project" value="TreeGrafter"/>
</dbReference>
<organism evidence="9 10">
    <name type="scientific">Pieris macdunnoughi</name>
    <dbReference type="NCBI Taxonomy" id="345717"/>
    <lineage>
        <taxon>Eukaryota</taxon>
        <taxon>Metazoa</taxon>
        <taxon>Ecdysozoa</taxon>
        <taxon>Arthropoda</taxon>
        <taxon>Hexapoda</taxon>
        <taxon>Insecta</taxon>
        <taxon>Pterygota</taxon>
        <taxon>Neoptera</taxon>
        <taxon>Endopterygota</taxon>
        <taxon>Lepidoptera</taxon>
        <taxon>Glossata</taxon>
        <taxon>Ditrysia</taxon>
        <taxon>Papilionoidea</taxon>
        <taxon>Pieridae</taxon>
        <taxon>Pierinae</taxon>
        <taxon>Pieris</taxon>
    </lineage>
</organism>
<evidence type="ECO:0000256" key="5">
    <source>
        <dbReference type="ARBA" id="ARBA00022989"/>
    </source>
</evidence>
<sequence>MKITKAKGVKTFYYGNELLLPNQPYHDTFLQFMNTIFKWARCFGIAGFSSMLWQIWAAFVLISLALTECGAIWKVIKALAGWARDTANHRSVTARFAGAMFYAASLTSQILCWRLSYRWRALAKYWASVEWVLNIKYVSPDHGLKKRLLAVTAFMATGATIEHLMSILATTGIDCPFSDILKTYVLKSHGFLLLDQEYYKMIAPPVLFVSNIATILWNFQDILIVLISMGLTSRYHRLNMCVATVCSELHKERKWSKDNEILQVYLWRKIREAYVKQALLVRKINSAFGLILLFSNFFSFYFICLQLFLGITQGFTGDVFQKMYSIVSLAWICVRTCCVVLAAADIYENSKRALPYLYTCRAQFYNIEIERLQDQLDKDHIALSGMGFFNLTRTVLLQVASSVITYVLVLVQYDNRGDEQQTTNVTNANITLNDTMP</sequence>
<evidence type="ECO:0000256" key="8">
    <source>
        <dbReference type="SAM" id="Phobius"/>
    </source>
</evidence>
<comment type="subcellular location">
    <subcellularLocation>
        <location evidence="1">Cell membrane</location>
        <topology evidence="1">Multi-pass membrane protein</topology>
    </subcellularLocation>
</comment>
<accession>A0A821QT70</accession>
<evidence type="ECO:0000256" key="3">
    <source>
        <dbReference type="ARBA" id="ARBA00022475"/>
    </source>
</evidence>
<dbReference type="AlphaFoldDB" id="A0A821QT70"/>
<feature type="transmembrane region" description="Helical" evidence="8">
    <location>
        <begin position="287"/>
        <end position="311"/>
    </location>
</feature>
<evidence type="ECO:0000313" key="9">
    <source>
        <dbReference type="EMBL" id="CAF4830725.1"/>
    </source>
</evidence>
<reference evidence="9" key="1">
    <citation type="submission" date="2021-02" db="EMBL/GenBank/DDBJ databases">
        <authorList>
            <person name="Steward A R."/>
        </authorList>
    </citation>
    <scope>NUCLEOTIDE SEQUENCE</scope>
</reference>
<keyword evidence="7" id="KW-0675">Receptor</keyword>
<comment type="similarity">
    <text evidence="2">Belongs to the insect chemoreceptor superfamily. Gustatory receptor (GR) family. Gr5a subfamily.</text>
</comment>
<dbReference type="PANTHER" id="PTHR21421:SF34">
    <property type="entry name" value="GUSTATORY RECEPTOR FOR SUGAR TASTE 61A-RELATED"/>
    <property type="match status" value="1"/>
</dbReference>
<evidence type="ECO:0008006" key="11">
    <source>
        <dbReference type="Google" id="ProtNLM"/>
    </source>
</evidence>
<evidence type="ECO:0000256" key="4">
    <source>
        <dbReference type="ARBA" id="ARBA00022692"/>
    </source>
</evidence>
<dbReference type="Pfam" id="PF06151">
    <property type="entry name" value="Trehalose_recp"/>
    <property type="match status" value="1"/>
</dbReference>
<feature type="transmembrane region" description="Helical" evidence="8">
    <location>
        <begin position="96"/>
        <end position="115"/>
    </location>
</feature>
<feature type="transmembrane region" description="Helical" evidence="8">
    <location>
        <begin position="323"/>
        <end position="344"/>
    </location>
</feature>
<keyword evidence="6 8" id="KW-0472">Membrane</keyword>
<evidence type="ECO:0000256" key="2">
    <source>
        <dbReference type="ARBA" id="ARBA00005327"/>
    </source>
</evidence>
<dbReference type="EMBL" id="CAJOBZ010000010">
    <property type="protein sequence ID" value="CAF4830725.1"/>
    <property type="molecule type" value="Genomic_DNA"/>
</dbReference>
<keyword evidence="5 8" id="KW-1133">Transmembrane helix</keyword>
<evidence type="ECO:0000256" key="7">
    <source>
        <dbReference type="ARBA" id="ARBA00023170"/>
    </source>
</evidence>
<dbReference type="PANTHER" id="PTHR21421">
    <property type="entry name" value="GUSTATORY RECEPTOR"/>
    <property type="match status" value="1"/>
</dbReference>
<dbReference type="Proteomes" id="UP000663880">
    <property type="component" value="Unassembled WGS sequence"/>
</dbReference>
<keyword evidence="3" id="KW-1003">Cell membrane</keyword>
<feature type="transmembrane region" description="Helical" evidence="8">
    <location>
        <begin position="202"/>
        <end position="227"/>
    </location>
</feature>
<keyword evidence="4 8" id="KW-0812">Transmembrane</keyword>
<dbReference type="GO" id="GO:0005886">
    <property type="term" value="C:plasma membrane"/>
    <property type="evidence" value="ECO:0007669"/>
    <property type="project" value="UniProtKB-SubCell"/>
</dbReference>
<name>A0A821QT70_9NEOP</name>
<keyword evidence="10" id="KW-1185">Reference proteome</keyword>
<gene>
    <name evidence="9" type="ORF">PMACD_LOCUS5268</name>
</gene>